<keyword evidence="5" id="KW-0410">Iron transport</keyword>
<dbReference type="GO" id="GO:0038023">
    <property type="term" value="F:signaling receptor activity"/>
    <property type="evidence" value="ECO:0007669"/>
    <property type="project" value="InterPro"/>
</dbReference>
<dbReference type="Proteomes" id="UP000198755">
    <property type="component" value="Unassembled WGS sequence"/>
</dbReference>
<dbReference type="InterPro" id="IPR037066">
    <property type="entry name" value="Plug_dom_sf"/>
</dbReference>
<keyword evidence="3 14" id="KW-0813">Transport</keyword>
<dbReference type="Pfam" id="PF07715">
    <property type="entry name" value="Plug"/>
    <property type="match status" value="1"/>
</dbReference>
<keyword evidence="8" id="KW-0408">Iron</keyword>
<evidence type="ECO:0000256" key="10">
    <source>
        <dbReference type="ARBA" id="ARBA00023077"/>
    </source>
</evidence>
<dbReference type="OrthoDB" id="9760333at2"/>
<dbReference type="AlphaFoldDB" id="A0A1I3W8F8"/>
<gene>
    <name evidence="20" type="ORF">SAMN05444581_101414</name>
</gene>
<dbReference type="PROSITE" id="PS52016">
    <property type="entry name" value="TONB_DEPENDENT_REC_3"/>
    <property type="match status" value="1"/>
</dbReference>
<protein>
    <submittedName>
        <fullName evidence="20">Iron complex outermembrane recepter protein</fullName>
    </submittedName>
</protein>
<evidence type="ECO:0000313" key="21">
    <source>
        <dbReference type="Proteomes" id="UP000198755"/>
    </source>
</evidence>
<organism evidence="20 21">
    <name type="scientific">Methylocapsa palsarum</name>
    <dbReference type="NCBI Taxonomy" id="1612308"/>
    <lineage>
        <taxon>Bacteria</taxon>
        <taxon>Pseudomonadati</taxon>
        <taxon>Pseudomonadota</taxon>
        <taxon>Alphaproteobacteria</taxon>
        <taxon>Hyphomicrobiales</taxon>
        <taxon>Beijerinckiaceae</taxon>
        <taxon>Methylocapsa</taxon>
    </lineage>
</organism>
<dbReference type="NCBIfam" id="TIGR01783">
    <property type="entry name" value="TonB-siderophor"/>
    <property type="match status" value="1"/>
</dbReference>
<evidence type="ECO:0000259" key="18">
    <source>
        <dbReference type="Pfam" id="PF00593"/>
    </source>
</evidence>
<keyword evidence="7 17" id="KW-0732">Signal</keyword>
<evidence type="ECO:0000313" key="20">
    <source>
        <dbReference type="EMBL" id="SFK03559.1"/>
    </source>
</evidence>
<sequence length="758" mass="82148">MARRELFSNAGALALVVASSSALAQSDAAAPFDSGAVDLPEVSAASPVGASGGGGGPGGFGGAGPAQDPFNTTYVLEDATTAVKTDTPVMNTPLNVQVITQQVLRDQQAVTLEQALQNVSGVTVTGGGALGNGTPYNQVVIRGFPSTTRYRDGFRIDNGTSVIDGVSTTQLANVSSIEVLKGPAAMLYGLVEPGGIVNVITKEPLNAPYYSAQQQIGSFANYRSTVDATGPVTQDGAWLYRMNMSYQNNAAPFGSPVDLVNSSDIFIAPVLKWNIDPGTWVKLEAQYDENRSKLFTGYDPAINGQFMNITRKRNYGEDSPAVQKDLFAALTWSHHFDNDWSVKQQIAYDRTDLDWTSRLPFGPIGGLVWRTDYQLPTTQSTYSTNVDITGHINTFGIKHTLLLGGDVYGNRITNSSSFLLGYSKIDLFDPVHPGTPYLGSSIPLGAYTQNQLTSGLYLQDQIELPLNFFVMAGARYQFIHQTLASGDTLGELTPDPYPQTNSALTPRFGLLWRPQNWLSFYGNYAENFGANTGLIYPNTPVPPTGAQQVEGGVKLELFDGRLRATADYYTLTKTNVPTTDPLHINNVLVTGAVRSTGPELDVQGTLLPGWDVILNYANQDVRVVRSNNGDLGQRWPNVPRNLGTFWTTYEFQQEELRGWKIGGGVVYHGSQPIQVGYDLSVTPTRAMLSGYATVNLMAAYSFKLNEAKVTAQVNVTNLFDVTYYTMGYMRAAPSASFSQANRLYGAPFTVMGSLRAEF</sequence>
<dbReference type="GO" id="GO:0015344">
    <property type="term" value="F:siderophore uptake transmembrane transporter activity"/>
    <property type="evidence" value="ECO:0007669"/>
    <property type="project" value="TreeGrafter"/>
</dbReference>
<evidence type="ECO:0000256" key="8">
    <source>
        <dbReference type="ARBA" id="ARBA00023004"/>
    </source>
</evidence>
<keyword evidence="6 14" id="KW-0812">Transmembrane</keyword>
<dbReference type="RefSeq" id="WP_091676788.1">
    <property type="nucleotide sequence ID" value="NZ_FOSN01000001.1"/>
</dbReference>
<comment type="subcellular location">
    <subcellularLocation>
        <location evidence="1 14">Cell outer membrane</location>
        <topology evidence="1 14">Multi-pass membrane protein</topology>
    </subcellularLocation>
</comment>
<evidence type="ECO:0000256" key="5">
    <source>
        <dbReference type="ARBA" id="ARBA00022496"/>
    </source>
</evidence>
<keyword evidence="9" id="KW-0406">Ion transport</keyword>
<evidence type="ECO:0000256" key="16">
    <source>
        <dbReference type="SAM" id="MobiDB-lite"/>
    </source>
</evidence>
<feature type="domain" description="TonB-dependent receptor plug" evidence="19">
    <location>
        <begin position="89"/>
        <end position="196"/>
    </location>
</feature>
<accession>A0A1I3W8F8</accession>
<dbReference type="InterPro" id="IPR012910">
    <property type="entry name" value="Plug_dom"/>
</dbReference>
<dbReference type="Gene3D" id="2.170.130.10">
    <property type="entry name" value="TonB-dependent receptor, plug domain"/>
    <property type="match status" value="1"/>
</dbReference>
<evidence type="ECO:0000256" key="6">
    <source>
        <dbReference type="ARBA" id="ARBA00022692"/>
    </source>
</evidence>
<dbReference type="InterPro" id="IPR000531">
    <property type="entry name" value="Beta-barrel_TonB"/>
</dbReference>
<keyword evidence="12" id="KW-0675">Receptor</keyword>
<feature type="chain" id="PRO_5011606922" evidence="17">
    <location>
        <begin position="25"/>
        <end position="758"/>
    </location>
</feature>
<feature type="signal peptide" evidence="17">
    <location>
        <begin position="1"/>
        <end position="24"/>
    </location>
</feature>
<dbReference type="GO" id="GO:0015891">
    <property type="term" value="P:siderophore transport"/>
    <property type="evidence" value="ECO:0007669"/>
    <property type="project" value="InterPro"/>
</dbReference>
<dbReference type="SUPFAM" id="SSF56935">
    <property type="entry name" value="Porins"/>
    <property type="match status" value="1"/>
</dbReference>
<dbReference type="CDD" id="cd01347">
    <property type="entry name" value="ligand_gated_channel"/>
    <property type="match status" value="1"/>
</dbReference>
<evidence type="ECO:0000256" key="7">
    <source>
        <dbReference type="ARBA" id="ARBA00022729"/>
    </source>
</evidence>
<evidence type="ECO:0000256" key="4">
    <source>
        <dbReference type="ARBA" id="ARBA00022452"/>
    </source>
</evidence>
<dbReference type="InterPro" id="IPR039426">
    <property type="entry name" value="TonB-dep_rcpt-like"/>
</dbReference>
<dbReference type="Pfam" id="PF00593">
    <property type="entry name" value="TonB_dep_Rec_b-barrel"/>
    <property type="match status" value="1"/>
</dbReference>
<evidence type="ECO:0000256" key="9">
    <source>
        <dbReference type="ARBA" id="ARBA00023065"/>
    </source>
</evidence>
<evidence type="ECO:0000256" key="14">
    <source>
        <dbReference type="PROSITE-ProRule" id="PRU01360"/>
    </source>
</evidence>
<keyword evidence="21" id="KW-1185">Reference proteome</keyword>
<dbReference type="PANTHER" id="PTHR32552:SF68">
    <property type="entry name" value="FERRICHROME OUTER MEMBRANE TRANSPORTER_PHAGE RECEPTOR"/>
    <property type="match status" value="1"/>
</dbReference>
<evidence type="ECO:0000256" key="3">
    <source>
        <dbReference type="ARBA" id="ARBA00022448"/>
    </source>
</evidence>
<dbReference type="Gene3D" id="2.40.170.20">
    <property type="entry name" value="TonB-dependent receptor, beta-barrel domain"/>
    <property type="match status" value="1"/>
</dbReference>
<feature type="domain" description="TonB-dependent receptor-like beta-barrel" evidence="18">
    <location>
        <begin position="289"/>
        <end position="718"/>
    </location>
</feature>
<feature type="region of interest" description="Disordered" evidence="16">
    <location>
        <begin position="47"/>
        <end position="66"/>
    </location>
</feature>
<dbReference type="EMBL" id="FOSN01000001">
    <property type="protein sequence ID" value="SFK03559.1"/>
    <property type="molecule type" value="Genomic_DNA"/>
</dbReference>
<keyword evidence="11 14" id="KW-0472">Membrane</keyword>
<reference evidence="20 21" key="1">
    <citation type="submission" date="2016-10" db="EMBL/GenBank/DDBJ databases">
        <authorList>
            <person name="de Groot N.N."/>
        </authorList>
    </citation>
    <scope>NUCLEOTIDE SEQUENCE [LARGE SCALE GENOMIC DNA]</scope>
    <source>
        <strain evidence="20 21">NE2</strain>
    </source>
</reference>
<evidence type="ECO:0000256" key="11">
    <source>
        <dbReference type="ARBA" id="ARBA00023136"/>
    </source>
</evidence>
<evidence type="ECO:0000256" key="1">
    <source>
        <dbReference type="ARBA" id="ARBA00004571"/>
    </source>
</evidence>
<evidence type="ECO:0000256" key="17">
    <source>
        <dbReference type="SAM" id="SignalP"/>
    </source>
</evidence>
<evidence type="ECO:0000256" key="12">
    <source>
        <dbReference type="ARBA" id="ARBA00023170"/>
    </source>
</evidence>
<evidence type="ECO:0000256" key="2">
    <source>
        <dbReference type="ARBA" id="ARBA00009810"/>
    </source>
</evidence>
<proteinExistence type="inferred from homology"/>
<keyword evidence="13 14" id="KW-0998">Cell outer membrane</keyword>
<dbReference type="InterPro" id="IPR036942">
    <property type="entry name" value="Beta-barrel_TonB_sf"/>
</dbReference>
<evidence type="ECO:0000256" key="13">
    <source>
        <dbReference type="ARBA" id="ARBA00023237"/>
    </source>
</evidence>
<dbReference type="InterPro" id="IPR010105">
    <property type="entry name" value="TonB_sidphr_rcpt"/>
</dbReference>
<keyword evidence="10 15" id="KW-0798">TonB box</keyword>
<dbReference type="GO" id="GO:0009279">
    <property type="term" value="C:cell outer membrane"/>
    <property type="evidence" value="ECO:0007669"/>
    <property type="project" value="UniProtKB-SubCell"/>
</dbReference>
<comment type="similarity">
    <text evidence="2 14 15">Belongs to the TonB-dependent receptor family.</text>
</comment>
<evidence type="ECO:0000259" key="19">
    <source>
        <dbReference type="Pfam" id="PF07715"/>
    </source>
</evidence>
<dbReference type="PANTHER" id="PTHR32552">
    <property type="entry name" value="FERRICHROME IRON RECEPTOR-RELATED"/>
    <property type="match status" value="1"/>
</dbReference>
<name>A0A1I3W8F8_9HYPH</name>
<dbReference type="STRING" id="1612308.SAMN05444581_101414"/>
<keyword evidence="4 14" id="KW-1134">Transmembrane beta strand</keyword>
<evidence type="ECO:0000256" key="15">
    <source>
        <dbReference type="RuleBase" id="RU003357"/>
    </source>
</evidence>
<feature type="compositionally biased region" description="Gly residues" evidence="16">
    <location>
        <begin position="50"/>
        <end position="64"/>
    </location>
</feature>